<evidence type="ECO:0000256" key="3">
    <source>
        <dbReference type="ARBA" id="ARBA00022559"/>
    </source>
</evidence>
<sequence>MIIPTTFWAIHTQSDSTAHQRSYAALVSIAASKELTSENFELSDSPTQILAEIERFCPLKSAECGLSEFRTIDGICNNVEHPLWGVSEIRASIVDGIPLPNVRLLSNLFFGAADRKPLKVNMLVTHWAHFIYTDLVHIGSTQLSQGFDRSSSHKSACMQK</sequence>
<dbReference type="GO" id="GO:0004601">
    <property type="term" value="F:peroxidase activity"/>
    <property type="evidence" value="ECO:0007669"/>
    <property type="project" value="UniProtKB-KW"/>
</dbReference>
<evidence type="ECO:0000256" key="1">
    <source>
        <dbReference type="ARBA" id="ARBA00004613"/>
    </source>
</evidence>
<keyword evidence="4" id="KW-0325">Glycoprotein</keyword>
<evidence type="ECO:0000256" key="2">
    <source>
        <dbReference type="ARBA" id="ARBA00022525"/>
    </source>
</evidence>
<reference evidence="6" key="1">
    <citation type="submission" date="2022-11" db="UniProtKB">
        <authorList>
            <consortium name="WormBaseParasite"/>
        </authorList>
    </citation>
    <scope>IDENTIFICATION</scope>
</reference>
<comment type="subcellular location">
    <subcellularLocation>
        <location evidence="1">Secreted</location>
    </subcellularLocation>
</comment>
<keyword evidence="2" id="KW-0964">Secreted</keyword>
<dbReference type="AlphaFoldDB" id="A0A914RY33"/>
<dbReference type="PANTHER" id="PTHR11475:SF4">
    <property type="entry name" value="CHORION PEROXIDASE"/>
    <property type="match status" value="1"/>
</dbReference>
<organism evidence="5 6">
    <name type="scientific">Parascaris equorum</name>
    <name type="common">Equine roundworm</name>
    <dbReference type="NCBI Taxonomy" id="6256"/>
    <lineage>
        <taxon>Eukaryota</taxon>
        <taxon>Metazoa</taxon>
        <taxon>Ecdysozoa</taxon>
        <taxon>Nematoda</taxon>
        <taxon>Chromadorea</taxon>
        <taxon>Rhabditida</taxon>
        <taxon>Spirurina</taxon>
        <taxon>Ascaridomorpha</taxon>
        <taxon>Ascaridoidea</taxon>
        <taxon>Ascarididae</taxon>
        <taxon>Parascaris</taxon>
    </lineage>
</organism>
<dbReference type="GO" id="GO:0005576">
    <property type="term" value="C:extracellular region"/>
    <property type="evidence" value="ECO:0007669"/>
    <property type="project" value="UniProtKB-SubCell"/>
</dbReference>
<dbReference type="Gene3D" id="1.10.640.10">
    <property type="entry name" value="Haem peroxidase domain superfamily, animal type"/>
    <property type="match status" value="1"/>
</dbReference>
<evidence type="ECO:0000313" key="5">
    <source>
        <dbReference type="Proteomes" id="UP000887564"/>
    </source>
</evidence>
<dbReference type="WBParaSite" id="PEQ_0001108201-mRNA-1">
    <property type="protein sequence ID" value="PEQ_0001108201-mRNA-1"/>
    <property type="gene ID" value="PEQ_0001108201"/>
</dbReference>
<proteinExistence type="predicted"/>
<dbReference type="GO" id="GO:0006979">
    <property type="term" value="P:response to oxidative stress"/>
    <property type="evidence" value="ECO:0007669"/>
    <property type="project" value="InterPro"/>
</dbReference>
<evidence type="ECO:0000256" key="4">
    <source>
        <dbReference type="ARBA" id="ARBA00023180"/>
    </source>
</evidence>
<dbReference type="InterPro" id="IPR037120">
    <property type="entry name" value="Haem_peroxidase_sf_animal"/>
</dbReference>
<dbReference type="Pfam" id="PF03098">
    <property type="entry name" value="An_peroxidase"/>
    <property type="match status" value="1"/>
</dbReference>
<name>A0A914RY33_PAREQ</name>
<dbReference type="PANTHER" id="PTHR11475">
    <property type="entry name" value="OXIDASE/PEROXIDASE"/>
    <property type="match status" value="1"/>
</dbReference>
<dbReference type="InterPro" id="IPR010255">
    <property type="entry name" value="Haem_peroxidase_sf"/>
</dbReference>
<keyword evidence="3" id="KW-0575">Peroxidase</keyword>
<dbReference type="InterPro" id="IPR019791">
    <property type="entry name" value="Haem_peroxidase_animal"/>
</dbReference>
<protein>
    <submittedName>
        <fullName evidence="6">Uncharacterized protein</fullName>
    </submittedName>
</protein>
<dbReference type="SUPFAM" id="SSF48113">
    <property type="entry name" value="Heme-dependent peroxidases"/>
    <property type="match status" value="1"/>
</dbReference>
<keyword evidence="3" id="KW-0560">Oxidoreductase</keyword>
<accession>A0A914RY33</accession>
<dbReference type="Proteomes" id="UP000887564">
    <property type="component" value="Unplaced"/>
</dbReference>
<dbReference type="PROSITE" id="PS50292">
    <property type="entry name" value="PEROXIDASE_3"/>
    <property type="match status" value="1"/>
</dbReference>
<dbReference type="GO" id="GO:0020037">
    <property type="term" value="F:heme binding"/>
    <property type="evidence" value="ECO:0007669"/>
    <property type="project" value="InterPro"/>
</dbReference>
<keyword evidence="5" id="KW-1185">Reference proteome</keyword>
<evidence type="ECO:0000313" key="6">
    <source>
        <dbReference type="WBParaSite" id="PEQ_0001108201-mRNA-1"/>
    </source>
</evidence>